<organism evidence="2 3">
    <name type="scientific">Romboutsia faecis</name>
    <dbReference type="NCBI Taxonomy" id="2764597"/>
    <lineage>
        <taxon>Bacteria</taxon>
        <taxon>Bacillati</taxon>
        <taxon>Bacillota</taxon>
        <taxon>Clostridia</taxon>
        <taxon>Peptostreptococcales</taxon>
        <taxon>Peptostreptococcaceae</taxon>
        <taxon>Romboutsia</taxon>
    </lineage>
</organism>
<evidence type="ECO:0000256" key="1">
    <source>
        <dbReference type="SAM" id="MobiDB-lite"/>
    </source>
</evidence>
<name>A0ABR7JRJ1_9FIRM</name>
<accession>A0ABR7JRJ1</accession>
<sequence length="151" mass="16616">MPKKIPSNYNNRSRYRNENSNSNPNSNNTNNVSNSSNGSVNTSNDSGNTSSKLCCFGYVDYIVLASTLAIALGEELDNTDLSILSTFFAVLSDELALITSVNSCSNNTPDETFVAPVPDVAMTSDYKNLNVHNKKNRTRIKKIIKKKVKKK</sequence>
<reference evidence="2 3" key="1">
    <citation type="submission" date="2020-08" db="EMBL/GenBank/DDBJ databases">
        <authorList>
            <person name="Liu C."/>
            <person name="Sun Q."/>
        </authorList>
    </citation>
    <scope>NUCLEOTIDE SEQUENCE [LARGE SCALE GENOMIC DNA]</scope>
    <source>
        <strain evidence="2 3">NSJ-18</strain>
    </source>
</reference>
<evidence type="ECO:0000313" key="2">
    <source>
        <dbReference type="EMBL" id="MBC5997532.1"/>
    </source>
</evidence>
<protein>
    <submittedName>
        <fullName evidence="2">Uncharacterized protein</fullName>
    </submittedName>
</protein>
<comment type="caution">
    <text evidence="2">The sequence shown here is derived from an EMBL/GenBank/DDBJ whole genome shotgun (WGS) entry which is preliminary data.</text>
</comment>
<dbReference type="EMBL" id="JACRWE010000005">
    <property type="protein sequence ID" value="MBC5997532.1"/>
    <property type="molecule type" value="Genomic_DNA"/>
</dbReference>
<dbReference type="RefSeq" id="WP_153971854.1">
    <property type="nucleotide sequence ID" value="NZ_JACRWE010000005.1"/>
</dbReference>
<dbReference type="Proteomes" id="UP000609849">
    <property type="component" value="Unassembled WGS sequence"/>
</dbReference>
<evidence type="ECO:0000313" key="3">
    <source>
        <dbReference type="Proteomes" id="UP000609849"/>
    </source>
</evidence>
<proteinExistence type="predicted"/>
<gene>
    <name evidence="2" type="ORF">H8923_12225</name>
</gene>
<keyword evidence="3" id="KW-1185">Reference proteome</keyword>
<feature type="region of interest" description="Disordered" evidence="1">
    <location>
        <begin position="1"/>
        <end position="44"/>
    </location>
</feature>